<reference evidence="5 6" key="1">
    <citation type="submission" date="2019-11" db="EMBL/GenBank/DDBJ databases">
        <authorList>
            <person name="Cho J.-C."/>
        </authorList>
    </citation>
    <scope>NUCLEOTIDE SEQUENCE [LARGE SCALE GENOMIC DNA]</scope>
    <source>
        <strain evidence="4 5">JH1073</strain>
        <strain evidence="3 6">JH702</strain>
    </source>
</reference>
<sequence length="71" mass="7766">MTRPRKETPRLLPDSATPEQRHERAKDRAVQMADPGNNDAIDPDRAKWGWIAAGVIIVAGLGVTIYDSIVG</sequence>
<feature type="transmembrane region" description="Helical" evidence="2">
    <location>
        <begin position="48"/>
        <end position="66"/>
    </location>
</feature>
<organism evidence="4 5">
    <name type="scientific">Candidatus Lucifugimonas marina</name>
    <dbReference type="NCBI Taxonomy" id="3038979"/>
    <lineage>
        <taxon>Bacteria</taxon>
        <taxon>Bacillati</taxon>
        <taxon>Chloroflexota</taxon>
        <taxon>Dehalococcoidia</taxon>
        <taxon>SAR202 cluster</taxon>
        <taxon>Candidatus Lucifugimonadales</taxon>
        <taxon>Candidatus Lucifugimonadaceae</taxon>
        <taxon>Candidatus Lucifugimonas</taxon>
    </lineage>
</organism>
<accession>A0AAJ5ZIR1</accession>
<keyword evidence="2" id="KW-1133">Transmembrane helix</keyword>
<evidence type="ECO:0000313" key="3">
    <source>
        <dbReference type="EMBL" id="MDG0867484.1"/>
    </source>
</evidence>
<reference evidence="4" key="2">
    <citation type="journal article" date="2023" name="Nat. Commun.">
        <title>Cultivation of marine bacteria of the SAR202 clade.</title>
        <authorList>
            <person name="Lim Y."/>
            <person name="Seo J.H."/>
            <person name="Giovannoni S.J."/>
            <person name="Kang I."/>
            <person name="Cho J.C."/>
        </authorList>
    </citation>
    <scope>NUCLEOTIDE SEQUENCE</scope>
    <source>
        <strain evidence="4">JH1073</strain>
    </source>
</reference>
<gene>
    <name evidence="3" type="ORF">GKO46_10455</name>
    <name evidence="4" type="ORF">GKO48_11085</name>
</gene>
<keyword evidence="2" id="KW-0812">Transmembrane</keyword>
<evidence type="ECO:0000313" key="5">
    <source>
        <dbReference type="Proteomes" id="UP001219901"/>
    </source>
</evidence>
<evidence type="ECO:0000313" key="6">
    <source>
        <dbReference type="Proteomes" id="UP001321249"/>
    </source>
</evidence>
<evidence type="ECO:0000256" key="2">
    <source>
        <dbReference type="SAM" id="Phobius"/>
    </source>
</evidence>
<keyword evidence="2" id="KW-0472">Membrane</keyword>
<feature type="compositionally biased region" description="Basic and acidic residues" evidence="1">
    <location>
        <begin position="19"/>
        <end position="29"/>
    </location>
</feature>
<proteinExistence type="predicted"/>
<evidence type="ECO:0000313" key="4">
    <source>
        <dbReference type="EMBL" id="WFG40140.1"/>
    </source>
</evidence>
<name>A0AAJ5ZIR1_9CHLR</name>
<feature type="region of interest" description="Disordered" evidence="1">
    <location>
        <begin position="1"/>
        <end position="44"/>
    </location>
</feature>
<reference evidence="5" key="3">
    <citation type="submission" date="2023-06" db="EMBL/GenBank/DDBJ databases">
        <title>Pangenomics reveal diversification of enzyme families and niche specialization in globally abundant SAR202 bacteria.</title>
        <authorList>
            <person name="Saw J.H.W."/>
        </authorList>
    </citation>
    <scope>NUCLEOTIDE SEQUENCE [LARGE SCALE GENOMIC DNA]</scope>
    <source>
        <strain evidence="5">JH1073</strain>
    </source>
</reference>
<dbReference type="Proteomes" id="UP001321249">
    <property type="component" value="Unassembled WGS sequence"/>
</dbReference>
<dbReference type="Proteomes" id="UP001219901">
    <property type="component" value="Chromosome"/>
</dbReference>
<dbReference type="EMBL" id="WMBE01000003">
    <property type="protein sequence ID" value="MDG0867484.1"/>
    <property type="molecule type" value="Genomic_DNA"/>
</dbReference>
<dbReference type="AlphaFoldDB" id="A0AAJ5ZIR1"/>
<protein>
    <submittedName>
        <fullName evidence="4">Uncharacterized protein</fullName>
    </submittedName>
</protein>
<dbReference type="RefSeq" id="WP_342825893.1">
    <property type="nucleotide sequence ID" value="NZ_CP046146.1"/>
</dbReference>
<evidence type="ECO:0000256" key="1">
    <source>
        <dbReference type="SAM" id="MobiDB-lite"/>
    </source>
</evidence>
<keyword evidence="5" id="KW-1185">Reference proteome</keyword>
<dbReference type="EMBL" id="CP046147">
    <property type="protein sequence ID" value="WFG40140.1"/>
    <property type="molecule type" value="Genomic_DNA"/>
</dbReference>